<dbReference type="CDD" id="cd05117">
    <property type="entry name" value="STKc_CAMK"/>
    <property type="match status" value="1"/>
</dbReference>
<dbReference type="PROSITE" id="PS00108">
    <property type="entry name" value="PROTEIN_KINASE_ST"/>
    <property type="match status" value="1"/>
</dbReference>
<feature type="domain" description="Protein kinase" evidence="17">
    <location>
        <begin position="120"/>
        <end position="378"/>
    </location>
</feature>
<comment type="catalytic activity">
    <reaction evidence="13">
        <text>L-seryl-[protein] + ATP = O-phospho-L-seryl-[protein] + ADP + H(+)</text>
        <dbReference type="Rhea" id="RHEA:17989"/>
        <dbReference type="Rhea" id="RHEA-COMP:9863"/>
        <dbReference type="Rhea" id="RHEA-COMP:11604"/>
        <dbReference type="ChEBI" id="CHEBI:15378"/>
        <dbReference type="ChEBI" id="CHEBI:29999"/>
        <dbReference type="ChEBI" id="CHEBI:30616"/>
        <dbReference type="ChEBI" id="CHEBI:83421"/>
        <dbReference type="ChEBI" id="CHEBI:456216"/>
        <dbReference type="EC" id="2.7.11.1"/>
    </reaction>
</comment>
<feature type="region of interest" description="Disordered" evidence="16">
    <location>
        <begin position="419"/>
        <end position="442"/>
    </location>
</feature>
<evidence type="ECO:0000259" key="17">
    <source>
        <dbReference type="PROSITE" id="PS50011"/>
    </source>
</evidence>
<evidence type="ECO:0000313" key="18">
    <source>
        <dbReference type="EMBL" id="CAD8064234.1"/>
    </source>
</evidence>
<comment type="caution">
    <text evidence="18">The sequence shown here is derived from an EMBL/GenBank/DDBJ whole genome shotgun (WGS) entry which is preliminary data.</text>
</comment>
<evidence type="ECO:0000256" key="9">
    <source>
        <dbReference type="ARBA" id="ARBA00022837"/>
    </source>
</evidence>
<comment type="cofactor">
    <cofactor evidence="1">
        <name>Mg(2+)</name>
        <dbReference type="ChEBI" id="CHEBI:18420"/>
    </cofactor>
</comment>
<evidence type="ECO:0000256" key="7">
    <source>
        <dbReference type="ARBA" id="ARBA00022741"/>
    </source>
</evidence>
<dbReference type="GO" id="GO:0005524">
    <property type="term" value="F:ATP binding"/>
    <property type="evidence" value="ECO:0007669"/>
    <property type="project" value="UniProtKB-UniRule"/>
</dbReference>
<evidence type="ECO:0000256" key="11">
    <source>
        <dbReference type="ARBA" id="ARBA00024334"/>
    </source>
</evidence>
<evidence type="ECO:0000256" key="3">
    <source>
        <dbReference type="ARBA" id="ARBA00022527"/>
    </source>
</evidence>
<keyword evidence="7 14" id="KW-0547">Nucleotide-binding</keyword>
<dbReference type="AlphaFoldDB" id="A0A8S1LNB6"/>
<dbReference type="Pfam" id="PF00069">
    <property type="entry name" value="Pkinase"/>
    <property type="match status" value="1"/>
</dbReference>
<evidence type="ECO:0000313" key="19">
    <source>
        <dbReference type="Proteomes" id="UP000692954"/>
    </source>
</evidence>
<protein>
    <recommendedName>
        <fullName evidence="2">non-specific serine/threonine protein kinase</fullName>
        <ecNumber evidence="2">2.7.11.1</ecNumber>
    </recommendedName>
</protein>
<dbReference type="InterPro" id="IPR008271">
    <property type="entry name" value="Ser/Thr_kinase_AS"/>
</dbReference>
<organism evidence="18 19">
    <name type="scientific">Paramecium sonneborni</name>
    <dbReference type="NCBI Taxonomy" id="65129"/>
    <lineage>
        <taxon>Eukaryota</taxon>
        <taxon>Sar</taxon>
        <taxon>Alveolata</taxon>
        <taxon>Ciliophora</taxon>
        <taxon>Intramacronucleata</taxon>
        <taxon>Oligohymenophorea</taxon>
        <taxon>Peniculida</taxon>
        <taxon>Parameciidae</taxon>
        <taxon>Paramecium</taxon>
    </lineage>
</organism>
<dbReference type="PROSITE" id="PS50011">
    <property type="entry name" value="PROTEIN_KINASE_DOM"/>
    <property type="match status" value="1"/>
</dbReference>
<evidence type="ECO:0000256" key="8">
    <source>
        <dbReference type="ARBA" id="ARBA00022777"/>
    </source>
</evidence>
<proteinExistence type="inferred from homology"/>
<dbReference type="InterPro" id="IPR000719">
    <property type="entry name" value="Prot_kinase_dom"/>
</dbReference>
<keyword evidence="8" id="KW-0418">Kinase</keyword>
<evidence type="ECO:0000256" key="1">
    <source>
        <dbReference type="ARBA" id="ARBA00001946"/>
    </source>
</evidence>
<dbReference type="GO" id="GO:0046872">
    <property type="term" value="F:metal ion binding"/>
    <property type="evidence" value="ECO:0007669"/>
    <property type="project" value="UniProtKB-KW"/>
</dbReference>
<keyword evidence="10 14" id="KW-0067">ATP-binding</keyword>
<keyword evidence="3 15" id="KW-0723">Serine/threonine-protein kinase</keyword>
<dbReference type="OrthoDB" id="40902at2759"/>
<dbReference type="PROSITE" id="PS00107">
    <property type="entry name" value="PROTEIN_KINASE_ATP"/>
    <property type="match status" value="1"/>
</dbReference>
<keyword evidence="9" id="KW-0106">Calcium</keyword>
<dbReference type="EMBL" id="CAJJDN010000019">
    <property type="protein sequence ID" value="CAD8064234.1"/>
    <property type="molecule type" value="Genomic_DNA"/>
</dbReference>
<evidence type="ECO:0000256" key="12">
    <source>
        <dbReference type="ARBA" id="ARBA00047899"/>
    </source>
</evidence>
<dbReference type="Proteomes" id="UP000692954">
    <property type="component" value="Unassembled WGS sequence"/>
</dbReference>
<comment type="similarity">
    <text evidence="11">Belongs to the protein kinase superfamily. Ser/Thr protein kinase family. CDPK subfamily.</text>
</comment>
<dbReference type="FunFam" id="3.30.200.20:FF:000315">
    <property type="entry name" value="Calcium-dependent protein kinase 3"/>
    <property type="match status" value="1"/>
</dbReference>
<evidence type="ECO:0000256" key="15">
    <source>
        <dbReference type="RuleBase" id="RU000304"/>
    </source>
</evidence>
<dbReference type="GO" id="GO:0004674">
    <property type="term" value="F:protein serine/threonine kinase activity"/>
    <property type="evidence" value="ECO:0007669"/>
    <property type="project" value="UniProtKB-KW"/>
</dbReference>
<evidence type="ECO:0000256" key="13">
    <source>
        <dbReference type="ARBA" id="ARBA00048679"/>
    </source>
</evidence>
<evidence type="ECO:0000256" key="14">
    <source>
        <dbReference type="PROSITE-ProRule" id="PRU10141"/>
    </source>
</evidence>
<accession>A0A8S1LNB6</accession>
<evidence type="ECO:0000256" key="5">
    <source>
        <dbReference type="ARBA" id="ARBA00022723"/>
    </source>
</evidence>
<dbReference type="FunFam" id="1.10.510.10:FF:000945">
    <property type="entry name" value="Uncharacterized protein"/>
    <property type="match status" value="1"/>
</dbReference>
<keyword evidence="19" id="KW-1185">Reference proteome</keyword>
<keyword evidence="5" id="KW-0479">Metal-binding</keyword>
<sequence length="485" mass="57148">MNTCSFFSNQNSKFDWMFSKFPIINQQYQLTDEFNVVRNGVGKLRQFHLINNYLIIKSKKGKTKWVNYENAKLTIINDDQNGYGLCLQKGNDKLDFYGDVEIWFNSMRRFAIQSDFDFFYVLEKQIGSGSFSQVFLARNKYDGNEYAVKYIMKKEEIVEIDQQQLMKEISILRQLQHQSIIKLHETFETNDAVYLVMEYLKGGDFLQFIEEKQDGMFTEEQIAIIIYKLLKVIHYLHQKGIMHRDLKPENILFKEKGMIESLCLGDFGLADFYNKDGNYLFTRCGTPGYVAPELLQDQQYDYKVDIYSIGIIMFILLTGKEPFQGDYHQKVQQNYFGIIELSNIKNLTDIGKDFLRRILQVNPQKRLNANQALYHYWFQMFKLAKPMLLQNNNKVKSMKRLSQVEIKNPSLNTLALISPRLSRQQSKEKDKGSLPLSPNPRLQSYLTSRQQYSPRMSTHFTLNSLVLANKEKQFLRSRIQNLMKY</sequence>
<name>A0A8S1LNB6_9CILI</name>
<dbReference type="EC" id="2.7.11.1" evidence="2"/>
<evidence type="ECO:0000256" key="10">
    <source>
        <dbReference type="ARBA" id="ARBA00022840"/>
    </source>
</evidence>
<gene>
    <name evidence="18" type="ORF">PSON_ATCC_30995.1.T0190011</name>
</gene>
<comment type="catalytic activity">
    <reaction evidence="12">
        <text>L-threonyl-[protein] + ATP = O-phospho-L-threonyl-[protein] + ADP + H(+)</text>
        <dbReference type="Rhea" id="RHEA:46608"/>
        <dbReference type="Rhea" id="RHEA-COMP:11060"/>
        <dbReference type="Rhea" id="RHEA-COMP:11605"/>
        <dbReference type="ChEBI" id="CHEBI:15378"/>
        <dbReference type="ChEBI" id="CHEBI:30013"/>
        <dbReference type="ChEBI" id="CHEBI:30616"/>
        <dbReference type="ChEBI" id="CHEBI:61977"/>
        <dbReference type="ChEBI" id="CHEBI:456216"/>
        <dbReference type="EC" id="2.7.11.1"/>
    </reaction>
</comment>
<feature type="binding site" evidence="14">
    <location>
        <position position="153"/>
    </location>
    <ligand>
        <name>ATP</name>
        <dbReference type="ChEBI" id="CHEBI:30616"/>
    </ligand>
</feature>
<dbReference type="InterPro" id="IPR017441">
    <property type="entry name" value="Protein_kinase_ATP_BS"/>
</dbReference>
<dbReference type="PANTHER" id="PTHR24347">
    <property type="entry name" value="SERINE/THREONINE-PROTEIN KINASE"/>
    <property type="match status" value="1"/>
</dbReference>
<reference evidence="18" key="1">
    <citation type="submission" date="2021-01" db="EMBL/GenBank/DDBJ databases">
        <authorList>
            <consortium name="Genoscope - CEA"/>
            <person name="William W."/>
        </authorList>
    </citation>
    <scope>NUCLEOTIDE SEQUENCE</scope>
</reference>
<evidence type="ECO:0000256" key="2">
    <source>
        <dbReference type="ARBA" id="ARBA00012513"/>
    </source>
</evidence>
<keyword evidence="6" id="KW-0677">Repeat</keyword>
<evidence type="ECO:0000256" key="6">
    <source>
        <dbReference type="ARBA" id="ARBA00022737"/>
    </source>
</evidence>
<evidence type="ECO:0000256" key="4">
    <source>
        <dbReference type="ARBA" id="ARBA00022679"/>
    </source>
</evidence>
<evidence type="ECO:0000256" key="16">
    <source>
        <dbReference type="SAM" id="MobiDB-lite"/>
    </source>
</evidence>
<dbReference type="SMART" id="SM00220">
    <property type="entry name" value="S_TKc"/>
    <property type="match status" value="1"/>
</dbReference>
<keyword evidence="4" id="KW-0808">Transferase</keyword>